<reference evidence="6" key="1">
    <citation type="submission" date="2023-07" db="EMBL/GenBank/DDBJ databases">
        <title>30 novel species of actinomycetes from the DSMZ collection.</title>
        <authorList>
            <person name="Nouioui I."/>
        </authorList>
    </citation>
    <scope>NUCLEOTIDE SEQUENCE [LARGE SCALE GENOMIC DNA]</scope>
    <source>
        <strain evidence="6">DSM 44917</strain>
    </source>
</reference>
<dbReference type="InterPro" id="IPR003439">
    <property type="entry name" value="ABC_transporter-like_ATP-bd"/>
</dbReference>
<dbReference type="GO" id="GO:0005524">
    <property type="term" value="F:ATP binding"/>
    <property type="evidence" value="ECO:0007669"/>
    <property type="project" value="UniProtKB-KW"/>
</dbReference>
<dbReference type="InterPro" id="IPR003593">
    <property type="entry name" value="AAA+_ATPase"/>
</dbReference>
<comment type="caution">
    <text evidence="5">The sequence shown here is derived from an EMBL/GenBank/DDBJ whole genome shotgun (WGS) entry which is preliminary data.</text>
</comment>
<accession>A0ABU2L2R0</accession>
<gene>
    <name evidence="5" type="ORF">RM780_02635</name>
</gene>
<evidence type="ECO:0000256" key="2">
    <source>
        <dbReference type="ARBA" id="ARBA00022741"/>
    </source>
</evidence>
<feature type="domain" description="ABC transporter" evidence="4">
    <location>
        <begin position="21"/>
        <end position="242"/>
    </location>
</feature>
<dbReference type="PANTHER" id="PTHR42788">
    <property type="entry name" value="TAURINE IMPORT ATP-BINDING PROTEIN-RELATED"/>
    <property type="match status" value="1"/>
</dbReference>
<dbReference type="InterPro" id="IPR050166">
    <property type="entry name" value="ABC_transporter_ATP-bind"/>
</dbReference>
<proteinExistence type="predicted"/>
<protein>
    <submittedName>
        <fullName evidence="5">ABC transporter ATP-binding protein</fullName>
    </submittedName>
</protein>
<dbReference type="Gene3D" id="3.40.50.300">
    <property type="entry name" value="P-loop containing nucleotide triphosphate hydrolases"/>
    <property type="match status" value="1"/>
</dbReference>
<dbReference type="PANTHER" id="PTHR42788:SF20">
    <property type="entry name" value="ABC TRANSPORTER ATP-BINDING PROTEIN"/>
    <property type="match status" value="1"/>
</dbReference>
<dbReference type="InterPro" id="IPR027417">
    <property type="entry name" value="P-loop_NTPase"/>
</dbReference>
<evidence type="ECO:0000313" key="6">
    <source>
        <dbReference type="Proteomes" id="UP001183388"/>
    </source>
</evidence>
<dbReference type="SMART" id="SM00382">
    <property type="entry name" value="AAA"/>
    <property type="match status" value="1"/>
</dbReference>
<organism evidence="5 6">
    <name type="scientific">Streptomyces boetiae</name>
    <dbReference type="NCBI Taxonomy" id="3075541"/>
    <lineage>
        <taxon>Bacteria</taxon>
        <taxon>Bacillati</taxon>
        <taxon>Actinomycetota</taxon>
        <taxon>Actinomycetes</taxon>
        <taxon>Kitasatosporales</taxon>
        <taxon>Streptomycetaceae</taxon>
        <taxon>Streptomyces</taxon>
    </lineage>
</organism>
<dbReference type="PROSITE" id="PS00211">
    <property type="entry name" value="ABC_TRANSPORTER_1"/>
    <property type="match status" value="1"/>
</dbReference>
<dbReference type="Proteomes" id="UP001183388">
    <property type="component" value="Unassembled WGS sequence"/>
</dbReference>
<keyword evidence="2" id="KW-0547">Nucleotide-binding</keyword>
<evidence type="ECO:0000256" key="3">
    <source>
        <dbReference type="ARBA" id="ARBA00022840"/>
    </source>
</evidence>
<evidence type="ECO:0000259" key="4">
    <source>
        <dbReference type="PROSITE" id="PS50893"/>
    </source>
</evidence>
<keyword evidence="3 5" id="KW-0067">ATP-binding</keyword>
<dbReference type="Pfam" id="PF00005">
    <property type="entry name" value="ABC_tran"/>
    <property type="match status" value="1"/>
</dbReference>
<sequence>MHLVDTMHDVDARHLTKGLQASFDHVGMRYPTGTQALDDVSLTVAKGECVALVGPSGCGKSTLLRLAAGLEAPTSGSVALGTTSVGFVFQEPNLLPWSSVRRNVGLLARLAKVPKAEREGRVAAALDAVGLTAFADQLPRALSGGMRMRVSLARSLVLRPEMMLLDEPFGALDELTRQEMQGELLRLYESRRFTVLFVTHSVAEAVLLARRVVVMSPRPGRIAATIDIDLPYPRRPEVRFSPRYVEHVAAVSDVLQGVR</sequence>
<evidence type="ECO:0000256" key="1">
    <source>
        <dbReference type="ARBA" id="ARBA00022448"/>
    </source>
</evidence>
<dbReference type="InterPro" id="IPR017871">
    <property type="entry name" value="ABC_transporter-like_CS"/>
</dbReference>
<keyword evidence="6" id="KW-1185">Reference proteome</keyword>
<dbReference type="SUPFAM" id="SSF52540">
    <property type="entry name" value="P-loop containing nucleoside triphosphate hydrolases"/>
    <property type="match status" value="1"/>
</dbReference>
<name>A0ABU2L2R0_9ACTN</name>
<evidence type="ECO:0000313" key="5">
    <source>
        <dbReference type="EMBL" id="MDT0305859.1"/>
    </source>
</evidence>
<keyword evidence="1" id="KW-0813">Transport</keyword>
<dbReference type="RefSeq" id="WP_311628774.1">
    <property type="nucleotide sequence ID" value="NZ_JAVREN010000003.1"/>
</dbReference>
<dbReference type="PROSITE" id="PS50893">
    <property type="entry name" value="ABC_TRANSPORTER_2"/>
    <property type="match status" value="1"/>
</dbReference>
<dbReference type="CDD" id="cd03293">
    <property type="entry name" value="ABC_NrtD_SsuB_transporters"/>
    <property type="match status" value="1"/>
</dbReference>
<dbReference type="EMBL" id="JAVREN010000003">
    <property type="protein sequence ID" value="MDT0305859.1"/>
    <property type="molecule type" value="Genomic_DNA"/>
</dbReference>